<dbReference type="Proteomes" id="UP000059542">
    <property type="component" value="Chromosome"/>
</dbReference>
<evidence type="ECO:0000313" key="2">
    <source>
        <dbReference type="EMBL" id="ALW86685.1"/>
    </source>
</evidence>
<protein>
    <recommendedName>
        <fullName evidence="1">Lipocalin-like domain-containing protein</fullName>
    </recommendedName>
</protein>
<gene>
    <name evidence="2" type="ORF">AUC43_17315</name>
</gene>
<evidence type="ECO:0000313" key="3">
    <source>
        <dbReference type="Proteomes" id="UP000059542"/>
    </source>
</evidence>
<accession>A0A0U4B0W2</accession>
<proteinExistence type="predicted"/>
<dbReference type="InterPro" id="IPR024311">
    <property type="entry name" value="Lipocalin-like"/>
</dbReference>
<organism evidence="2 3">
    <name type="scientific">Hymenobacter sedentarius</name>
    <dbReference type="NCBI Taxonomy" id="1411621"/>
    <lineage>
        <taxon>Bacteria</taxon>
        <taxon>Pseudomonadati</taxon>
        <taxon>Bacteroidota</taxon>
        <taxon>Cytophagia</taxon>
        <taxon>Cytophagales</taxon>
        <taxon>Hymenobacteraceae</taxon>
        <taxon>Hymenobacter</taxon>
    </lineage>
</organism>
<dbReference type="KEGG" id="hyg:AUC43_17315"/>
<dbReference type="AlphaFoldDB" id="A0A0U4B0W2"/>
<dbReference type="EMBL" id="CP013909">
    <property type="protein sequence ID" value="ALW86685.1"/>
    <property type="molecule type" value="Genomic_DNA"/>
</dbReference>
<reference evidence="2 3" key="1">
    <citation type="submission" date="2015-12" db="EMBL/GenBank/DDBJ databases">
        <authorList>
            <person name="Shamseldin A."/>
            <person name="Moawad H."/>
            <person name="Abd El-Rahim W.M."/>
            <person name="Sadowsky M.J."/>
        </authorList>
    </citation>
    <scope>NUCLEOTIDE SEQUENCE [LARGE SCALE GENOMIC DNA]</scope>
    <source>
        <strain evidence="2 3">DG5B</strain>
    </source>
</reference>
<sequence length="147" mass="16706">MGQSRTTKTKAPLHTIVGTWRLLEFTDLDANSGKWVFRYGKHPKGYFTYTKSGVVNLNISRENPPKISEDSAKKTAVNLFDFTNTNAVGYFGTYTVDVKKSIVTHHITGGSLPWYLDTDQERPFRLKGDTLIIGNHKSWRRVLVRAD</sequence>
<feature type="domain" description="Lipocalin-like" evidence="1">
    <location>
        <begin position="17"/>
        <end position="134"/>
    </location>
</feature>
<dbReference type="Pfam" id="PF13924">
    <property type="entry name" value="Lipocalin_5"/>
    <property type="match status" value="1"/>
</dbReference>
<keyword evidence="3" id="KW-1185">Reference proteome</keyword>
<evidence type="ECO:0000259" key="1">
    <source>
        <dbReference type="Pfam" id="PF13924"/>
    </source>
</evidence>
<name>A0A0U4B0W2_9BACT</name>